<dbReference type="EMBL" id="UHDO01000001">
    <property type="protein sequence ID" value="SUM43350.1"/>
    <property type="molecule type" value="Genomic_DNA"/>
</dbReference>
<evidence type="ECO:0000256" key="5">
    <source>
        <dbReference type="ARBA" id="ARBA00037193"/>
    </source>
</evidence>
<name>A0A380FZ05_9STAP</name>
<feature type="domain" description="Phosphotyrosine protein phosphatase I" evidence="10">
    <location>
        <begin position="1"/>
        <end position="137"/>
    </location>
</feature>
<proteinExistence type="inferred from homology"/>
<dbReference type="InterPro" id="IPR023485">
    <property type="entry name" value="Ptyr_pPase"/>
</dbReference>
<evidence type="ECO:0000256" key="1">
    <source>
        <dbReference type="ARBA" id="ARBA00011063"/>
    </source>
</evidence>
<evidence type="ECO:0000313" key="14">
    <source>
        <dbReference type="Proteomes" id="UP000297598"/>
    </source>
</evidence>
<dbReference type="PANTHER" id="PTHR11717:SF31">
    <property type="entry name" value="LOW MOLECULAR WEIGHT PROTEIN-TYROSINE-PHOSPHATASE ETP-RELATED"/>
    <property type="match status" value="1"/>
</dbReference>
<keyword evidence="3 11" id="KW-0378">Hydrolase</keyword>
<evidence type="ECO:0000256" key="8">
    <source>
        <dbReference type="ARBA" id="ARBA00051722"/>
    </source>
</evidence>
<protein>
    <recommendedName>
        <fullName evidence="6">Low molecular weight protein-tyrosine-phosphatase PtpB</fullName>
        <ecNumber evidence="2">3.1.3.48</ecNumber>
    </recommendedName>
    <alternativeName>
        <fullName evidence="7">Phosphotyrosine phosphatase B</fullName>
    </alternativeName>
</protein>
<reference evidence="12 14" key="2">
    <citation type="submission" date="2019-04" db="EMBL/GenBank/DDBJ databases">
        <title>Genomic characterization of Staphylococcus petrasii strains.</title>
        <authorList>
            <person name="Vrbovska V."/>
            <person name="Kovarovic V."/>
            <person name="Maslanova I."/>
            <person name="Indrakova A."/>
            <person name="Petras P."/>
            <person name="Sedo O."/>
            <person name="Svec P."/>
            <person name="Fisarova L."/>
            <person name="Sedlacek I."/>
            <person name="Doskar J."/>
            <person name="Pantucek R."/>
        </authorList>
    </citation>
    <scope>NUCLEOTIDE SEQUENCE [LARGE SCALE GENOMIC DNA]</scope>
    <source>
        <strain evidence="12 14">P5404</strain>
    </source>
</reference>
<sequence>MKITFVCTGNTCRSPIAESIAKTLLPNDTIESRGLFAINGQAVTPESLEVILEHDLPEPTTAQQFDENDLNSDLILTMTQSHKAQLTNAYGENIHVYTLSEYVGEQADVDDPFGGSIDTYRDTFNQLYSLIHKLQGFS</sequence>
<evidence type="ECO:0000256" key="7">
    <source>
        <dbReference type="ARBA" id="ARBA00041820"/>
    </source>
</evidence>
<feature type="active site" description="Nucleophile" evidence="9">
    <location>
        <position position="7"/>
    </location>
</feature>
<dbReference type="PRINTS" id="PR00719">
    <property type="entry name" value="LMWPTPASE"/>
</dbReference>
<evidence type="ECO:0000256" key="6">
    <source>
        <dbReference type="ARBA" id="ARBA00040312"/>
    </source>
</evidence>
<evidence type="ECO:0000256" key="3">
    <source>
        <dbReference type="ARBA" id="ARBA00022801"/>
    </source>
</evidence>
<reference evidence="11 13" key="1">
    <citation type="submission" date="2018-06" db="EMBL/GenBank/DDBJ databases">
        <authorList>
            <consortium name="Pathogen Informatics"/>
            <person name="Doyle S."/>
        </authorList>
    </citation>
    <scope>NUCLEOTIDE SEQUENCE [LARGE SCALE GENOMIC DNA]</scope>
    <source>
        <strain evidence="11 13">NCTC13830</strain>
    </source>
</reference>
<organism evidence="11 13">
    <name type="scientific">Staphylococcus petrasii</name>
    <dbReference type="NCBI Taxonomy" id="1276936"/>
    <lineage>
        <taxon>Bacteria</taxon>
        <taxon>Bacillati</taxon>
        <taxon>Bacillota</taxon>
        <taxon>Bacilli</taxon>
        <taxon>Bacillales</taxon>
        <taxon>Staphylococcaceae</taxon>
        <taxon>Staphylococcus</taxon>
    </lineage>
</organism>
<dbReference type="AlphaFoldDB" id="A0A380FZ05"/>
<comment type="catalytic activity">
    <reaction evidence="8">
        <text>O-phospho-L-tyrosyl-[protein] + H2O = L-tyrosyl-[protein] + phosphate</text>
        <dbReference type="Rhea" id="RHEA:10684"/>
        <dbReference type="Rhea" id="RHEA-COMP:10136"/>
        <dbReference type="Rhea" id="RHEA-COMP:20101"/>
        <dbReference type="ChEBI" id="CHEBI:15377"/>
        <dbReference type="ChEBI" id="CHEBI:43474"/>
        <dbReference type="ChEBI" id="CHEBI:46858"/>
        <dbReference type="ChEBI" id="CHEBI:61978"/>
        <dbReference type="EC" id="3.1.3.48"/>
    </reaction>
</comment>
<accession>A0A380FZ05</accession>
<dbReference type="Gene3D" id="3.40.50.2300">
    <property type="match status" value="1"/>
</dbReference>
<evidence type="ECO:0000256" key="2">
    <source>
        <dbReference type="ARBA" id="ARBA00013064"/>
    </source>
</evidence>
<dbReference type="SUPFAM" id="SSF52788">
    <property type="entry name" value="Phosphotyrosine protein phosphatases I"/>
    <property type="match status" value="1"/>
</dbReference>
<gene>
    <name evidence="11" type="primary">ptpB</name>
    <name evidence="12" type="ORF">BJR09_10100</name>
    <name evidence="11" type="ORF">NCTC13830_00886</name>
</gene>
<feature type="active site" description="Proton donor" evidence="9">
    <location>
        <position position="111"/>
    </location>
</feature>
<dbReference type="EMBL" id="SRLS01000017">
    <property type="protein sequence ID" value="TGE16035.1"/>
    <property type="molecule type" value="Genomic_DNA"/>
</dbReference>
<evidence type="ECO:0000313" key="11">
    <source>
        <dbReference type="EMBL" id="SUM43350.1"/>
    </source>
</evidence>
<keyword evidence="4" id="KW-0904">Protein phosphatase</keyword>
<keyword evidence="14" id="KW-1185">Reference proteome</keyword>
<dbReference type="Pfam" id="PF01451">
    <property type="entry name" value="LMWPc"/>
    <property type="match status" value="1"/>
</dbReference>
<evidence type="ECO:0000259" key="10">
    <source>
        <dbReference type="SMART" id="SM00226"/>
    </source>
</evidence>
<dbReference type="OrthoDB" id="9784339at2"/>
<dbReference type="EC" id="3.1.3.48" evidence="2"/>
<comment type="function">
    <text evidence="5">Dephosphorylates the phosphotyrosine-containing proteins.</text>
</comment>
<dbReference type="Proteomes" id="UP000297598">
    <property type="component" value="Unassembled WGS sequence"/>
</dbReference>
<dbReference type="RefSeq" id="WP_103298951.1">
    <property type="nucleotide sequence ID" value="NZ_PPQT01000135.1"/>
</dbReference>
<dbReference type="SMART" id="SM00226">
    <property type="entry name" value="LMWPc"/>
    <property type="match status" value="1"/>
</dbReference>
<dbReference type="PANTHER" id="PTHR11717">
    <property type="entry name" value="LOW MOLECULAR WEIGHT PROTEIN TYROSINE PHOSPHATASE"/>
    <property type="match status" value="1"/>
</dbReference>
<dbReference type="GO" id="GO:0004725">
    <property type="term" value="F:protein tyrosine phosphatase activity"/>
    <property type="evidence" value="ECO:0007669"/>
    <property type="project" value="UniProtKB-EC"/>
</dbReference>
<dbReference type="InterPro" id="IPR036196">
    <property type="entry name" value="Ptyr_pPase_sf"/>
</dbReference>
<evidence type="ECO:0000256" key="9">
    <source>
        <dbReference type="PIRSR" id="PIRSR617867-1"/>
    </source>
</evidence>
<comment type="similarity">
    <text evidence="1">Belongs to the low molecular weight phosphotyrosine protein phosphatase family.</text>
</comment>
<dbReference type="CDD" id="cd16344">
    <property type="entry name" value="LMWPAP"/>
    <property type="match status" value="1"/>
</dbReference>
<feature type="active site" description="Nucleophile" evidence="9">
    <location>
        <position position="13"/>
    </location>
</feature>
<evidence type="ECO:0000256" key="4">
    <source>
        <dbReference type="ARBA" id="ARBA00022912"/>
    </source>
</evidence>
<evidence type="ECO:0000313" key="13">
    <source>
        <dbReference type="Proteomes" id="UP000254047"/>
    </source>
</evidence>
<dbReference type="InterPro" id="IPR017867">
    <property type="entry name" value="Tyr_phospatase_low_mol_wt"/>
</dbReference>
<dbReference type="Proteomes" id="UP000254047">
    <property type="component" value="Unassembled WGS sequence"/>
</dbReference>
<dbReference type="InterPro" id="IPR050438">
    <property type="entry name" value="LMW_PTPase"/>
</dbReference>
<evidence type="ECO:0000313" key="12">
    <source>
        <dbReference type="EMBL" id="TGE16035.1"/>
    </source>
</evidence>